<dbReference type="CDD" id="cd02883">
    <property type="entry name" value="NUDIX_Hydrolase"/>
    <property type="match status" value="1"/>
</dbReference>
<keyword evidence="2 3" id="KW-0378">Hydrolase</keyword>
<dbReference type="SUPFAM" id="SSF55811">
    <property type="entry name" value="Nudix"/>
    <property type="match status" value="1"/>
</dbReference>
<protein>
    <recommendedName>
        <fullName evidence="4">Nudix hydrolase domain-containing protein</fullName>
    </recommendedName>
</protein>
<dbReference type="PANTHER" id="PTHR43046:SF14">
    <property type="entry name" value="MUTT_NUDIX FAMILY PROTEIN"/>
    <property type="match status" value="1"/>
</dbReference>
<dbReference type="EMBL" id="MHIP01000022">
    <property type="protein sequence ID" value="OGY54947.1"/>
    <property type="molecule type" value="Genomic_DNA"/>
</dbReference>
<dbReference type="InterPro" id="IPR020084">
    <property type="entry name" value="NUDIX_hydrolase_CS"/>
</dbReference>
<comment type="similarity">
    <text evidence="3">Belongs to the Nudix hydrolase family.</text>
</comment>
<dbReference type="InterPro" id="IPR000086">
    <property type="entry name" value="NUDIX_hydrolase_dom"/>
</dbReference>
<sequence length="150" mass="17103">MKHPSHIIAVGTLVENKRGQFLLVKTEWRGWEMPGGQVEEGEDIISALKREVIEESGIDIEIKKLAAVYSSVSEPSKVILDFLSAYKGGDIKKATSEILDAKWFSKKEILQAVQTDPMKYRIQWLLKNQNKLRQVSYTKNPFKVQSEVLL</sequence>
<organism evidence="5 6">
    <name type="scientific">Candidatus Buchananbacteria bacterium RIFCSPLOWO2_01_FULL_46_12</name>
    <dbReference type="NCBI Taxonomy" id="1797546"/>
    <lineage>
        <taxon>Bacteria</taxon>
        <taxon>Candidatus Buchananiibacteriota</taxon>
    </lineage>
</organism>
<comment type="caution">
    <text evidence="5">The sequence shown here is derived from an EMBL/GenBank/DDBJ whole genome shotgun (WGS) entry which is preliminary data.</text>
</comment>
<comment type="cofactor">
    <cofactor evidence="1">
        <name>Mg(2+)</name>
        <dbReference type="ChEBI" id="CHEBI:18420"/>
    </cofactor>
</comment>
<evidence type="ECO:0000313" key="6">
    <source>
        <dbReference type="Proteomes" id="UP000176512"/>
    </source>
</evidence>
<dbReference type="Pfam" id="PF00293">
    <property type="entry name" value="NUDIX"/>
    <property type="match status" value="1"/>
</dbReference>
<feature type="domain" description="Nudix hydrolase" evidence="4">
    <location>
        <begin position="5"/>
        <end position="126"/>
    </location>
</feature>
<proteinExistence type="inferred from homology"/>
<dbReference type="PRINTS" id="PR00502">
    <property type="entry name" value="NUDIXFAMILY"/>
</dbReference>
<dbReference type="GO" id="GO:0016787">
    <property type="term" value="F:hydrolase activity"/>
    <property type="evidence" value="ECO:0007669"/>
    <property type="project" value="UniProtKB-KW"/>
</dbReference>
<evidence type="ECO:0000259" key="4">
    <source>
        <dbReference type="PROSITE" id="PS51462"/>
    </source>
</evidence>
<evidence type="ECO:0000256" key="2">
    <source>
        <dbReference type="ARBA" id="ARBA00022801"/>
    </source>
</evidence>
<name>A0A1G1YU51_9BACT</name>
<evidence type="ECO:0000256" key="1">
    <source>
        <dbReference type="ARBA" id="ARBA00001946"/>
    </source>
</evidence>
<accession>A0A1G1YU51</accession>
<dbReference type="Gene3D" id="3.90.79.10">
    <property type="entry name" value="Nucleoside Triphosphate Pyrophosphohydrolase"/>
    <property type="match status" value="1"/>
</dbReference>
<dbReference type="AlphaFoldDB" id="A0A1G1YU51"/>
<dbReference type="PROSITE" id="PS00893">
    <property type="entry name" value="NUDIX_BOX"/>
    <property type="match status" value="1"/>
</dbReference>
<evidence type="ECO:0000256" key="3">
    <source>
        <dbReference type="RuleBase" id="RU003476"/>
    </source>
</evidence>
<dbReference type="PROSITE" id="PS51462">
    <property type="entry name" value="NUDIX"/>
    <property type="match status" value="1"/>
</dbReference>
<dbReference type="InterPro" id="IPR020476">
    <property type="entry name" value="Nudix_hydrolase"/>
</dbReference>
<evidence type="ECO:0000313" key="5">
    <source>
        <dbReference type="EMBL" id="OGY54947.1"/>
    </source>
</evidence>
<dbReference type="InterPro" id="IPR015797">
    <property type="entry name" value="NUDIX_hydrolase-like_dom_sf"/>
</dbReference>
<reference evidence="5 6" key="1">
    <citation type="journal article" date="2016" name="Nat. Commun.">
        <title>Thousands of microbial genomes shed light on interconnected biogeochemical processes in an aquifer system.</title>
        <authorList>
            <person name="Anantharaman K."/>
            <person name="Brown C.T."/>
            <person name="Hug L.A."/>
            <person name="Sharon I."/>
            <person name="Castelle C.J."/>
            <person name="Probst A.J."/>
            <person name="Thomas B.C."/>
            <person name="Singh A."/>
            <person name="Wilkins M.J."/>
            <person name="Karaoz U."/>
            <person name="Brodie E.L."/>
            <person name="Williams K.H."/>
            <person name="Hubbard S.S."/>
            <person name="Banfield J.F."/>
        </authorList>
    </citation>
    <scope>NUCLEOTIDE SEQUENCE [LARGE SCALE GENOMIC DNA]</scope>
</reference>
<dbReference type="Proteomes" id="UP000176512">
    <property type="component" value="Unassembled WGS sequence"/>
</dbReference>
<dbReference type="PANTHER" id="PTHR43046">
    <property type="entry name" value="GDP-MANNOSE MANNOSYL HYDROLASE"/>
    <property type="match status" value="1"/>
</dbReference>
<gene>
    <name evidence="5" type="ORF">A3A24_03330</name>
</gene>